<dbReference type="InterPro" id="IPR001647">
    <property type="entry name" value="HTH_TetR"/>
</dbReference>
<dbReference type="RefSeq" id="WP_126634960.1">
    <property type="nucleotide sequence ID" value="NZ_BIFH01000013.1"/>
</dbReference>
<evidence type="ECO:0000313" key="9">
    <source>
        <dbReference type="Proteomes" id="UP000286931"/>
    </source>
</evidence>
<dbReference type="AlphaFoldDB" id="A0A401YDE9"/>
<dbReference type="GO" id="GO:0003700">
    <property type="term" value="F:DNA-binding transcription factor activity"/>
    <property type="evidence" value="ECO:0007669"/>
    <property type="project" value="TreeGrafter"/>
</dbReference>
<comment type="caution">
    <text evidence="8">The sequence shown here is derived from an EMBL/GenBank/DDBJ whole genome shotgun (WGS) entry which is preliminary data.</text>
</comment>
<feature type="region of interest" description="Disordered" evidence="6">
    <location>
        <begin position="198"/>
        <end position="225"/>
    </location>
</feature>
<feature type="domain" description="HTH tetR-type" evidence="7">
    <location>
        <begin position="8"/>
        <end position="68"/>
    </location>
</feature>
<dbReference type="Gene3D" id="1.10.357.10">
    <property type="entry name" value="Tetracycline Repressor, domain 2"/>
    <property type="match status" value="1"/>
</dbReference>
<sequence length="225" mass="24529">MARPRNQTARRAQLVHAATEAVGRRGLAQLRVADIAEVAGVARGSVNYYFSDLGDLLRQVYRQAADRFYTSRADTASRLPDARDKLVACARLGLPAGPQDELAVVLYEFNAAARDESEYATLAQSLYDRQVAMYGSILEIGRAQGHFRFTEPIPDVAANLVTLEDGYGLHIVGRNSSLPPERALALILAHARQATNCPDLRPDRVVPDPQAGPDAVRRHTPEGTA</sequence>
<dbReference type="PROSITE" id="PS50977">
    <property type="entry name" value="HTH_TETR_2"/>
    <property type="match status" value="1"/>
</dbReference>
<keyword evidence="4" id="KW-0804">Transcription</keyword>
<dbReference type="Proteomes" id="UP000286931">
    <property type="component" value="Unassembled WGS sequence"/>
</dbReference>
<gene>
    <name evidence="8" type="ORF">EHYA_00247</name>
</gene>
<feature type="DNA-binding region" description="H-T-H motif" evidence="5">
    <location>
        <begin position="31"/>
        <end position="50"/>
    </location>
</feature>
<evidence type="ECO:0000256" key="4">
    <source>
        <dbReference type="ARBA" id="ARBA00023163"/>
    </source>
</evidence>
<protein>
    <submittedName>
        <fullName evidence="8">TetR family transcriptional regulator</fullName>
    </submittedName>
</protein>
<proteinExistence type="predicted"/>
<dbReference type="PANTHER" id="PTHR30055">
    <property type="entry name" value="HTH-TYPE TRANSCRIPTIONAL REGULATOR RUTR"/>
    <property type="match status" value="1"/>
</dbReference>
<keyword evidence="1" id="KW-0678">Repressor</keyword>
<evidence type="ECO:0000256" key="3">
    <source>
        <dbReference type="ARBA" id="ARBA00023125"/>
    </source>
</evidence>
<organism evidence="8 9">
    <name type="scientific">Embleya hyalina</name>
    <dbReference type="NCBI Taxonomy" id="516124"/>
    <lineage>
        <taxon>Bacteria</taxon>
        <taxon>Bacillati</taxon>
        <taxon>Actinomycetota</taxon>
        <taxon>Actinomycetes</taxon>
        <taxon>Kitasatosporales</taxon>
        <taxon>Streptomycetaceae</taxon>
        <taxon>Embleya</taxon>
    </lineage>
</organism>
<dbReference type="SUPFAM" id="SSF46689">
    <property type="entry name" value="Homeodomain-like"/>
    <property type="match status" value="1"/>
</dbReference>
<dbReference type="EMBL" id="BIFH01000013">
    <property type="protein sequence ID" value="GCD92608.1"/>
    <property type="molecule type" value="Genomic_DNA"/>
</dbReference>
<feature type="compositionally biased region" description="Basic and acidic residues" evidence="6">
    <location>
        <begin position="215"/>
        <end position="225"/>
    </location>
</feature>
<dbReference type="InterPro" id="IPR036271">
    <property type="entry name" value="Tet_transcr_reg_TetR-rel_C_sf"/>
</dbReference>
<reference evidence="8 9" key="1">
    <citation type="submission" date="2018-12" db="EMBL/GenBank/DDBJ databases">
        <title>Draft genome sequence of Embleya hyalina NBRC 13850T.</title>
        <authorList>
            <person name="Komaki H."/>
            <person name="Hosoyama A."/>
            <person name="Kimura A."/>
            <person name="Ichikawa N."/>
            <person name="Tamura T."/>
        </authorList>
    </citation>
    <scope>NUCLEOTIDE SEQUENCE [LARGE SCALE GENOMIC DNA]</scope>
    <source>
        <strain evidence="8 9">NBRC 13850</strain>
    </source>
</reference>
<dbReference type="SUPFAM" id="SSF48498">
    <property type="entry name" value="Tetracyclin repressor-like, C-terminal domain"/>
    <property type="match status" value="1"/>
</dbReference>
<dbReference type="InterPro" id="IPR039538">
    <property type="entry name" value="BetI_C"/>
</dbReference>
<evidence type="ECO:0000256" key="6">
    <source>
        <dbReference type="SAM" id="MobiDB-lite"/>
    </source>
</evidence>
<name>A0A401YDE9_9ACTN</name>
<evidence type="ECO:0000256" key="5">
    <source>
        <dbReference type="PROSITE-ProRule" id="PRU00335"/>
    </source>
</evidence>
<keyword evidence="2" id="KW-0805">Transcription regulation</keyword>
<keyword evidence="9" id="KW-1185">Reference proteome</keyword>
<dbReference type="PANTHER" id="PTHR30055:SF234">
    <property type="entry name" value="HTH-TYPE TRANSCRIPTIONAL REGULATOR BETI"/>
    <property type="match status" value="1"/>
</dbReference>
<accession>A0A401YDE9</accession>
<dbReference type="InterPro" id="IPR050109">
    <property type="entry name" value="HTH-type_TetR-like_transc_reg"/>
</dbReference>
<dbReference type="Pfam" id="PF00440">
    <property type="entry name" value="TetR_N"/>
    <property type="match status" value="1"/>
</dbReference>
<evidence type="ECO:0000256" key="1">
    <source>
        <dbReference type="ARBA" id="ARBA00022491"/>
    </source>
</evidence>
<dbReference type="Pfam" id="PF13977">
    <property type="entry name" value="TetR_C_6"/>
    <property type="match status" value="1"/>
</dbReference>
<dbReference type="OrthoDB" id="3288227at2"/>
<keyword evidence="3 5" id="KW-0238">DNA-binding</keyword>
<dbReference type="InterPro" id="IPR009057">
    <property type="entry name" value="Homeodomain-like_sf"/>
</dbReference>
<evidence type="ECO:0000259" key="7">
    <source>
        <dbReference type="PROSITE" id="PS50977"/>
    </source>
</evidence>
<evidence type="ECO:0000256" key="2">
    <source>
        <dbReference type="ARBA" id="ARBA00023015"/>
    </source>
</evidence>
<evidence type="ECO:0000313" key="8">
    <source>
        <dbReference type="EMBL" id="GCD92608.1"/>
    </source>
</evidence>
<dbReference type="GO" id="GO:0000976">
    <property type="term" value="F:transcription cis-regulatory region binding"/>
    <property type="evidence" value="ECO:0007669"/>
    <property type="project" value="TreeGrafter"/>
</dbReference>